<keyword evidence="5" id="KW-0804">Transcription</keyword>
<dbReference type="SUPFAM" id="SSF88659">
    <property type="entry name" value="Sigma3 and sigma4 domains of RNA polymerase sigma factors"/>
    <property type="match status" value="1"/>
</dbReference>
<sequence length="187" mass="22056">MKIDDKNFIKELRHKNSKAMDYIVDSYSNLIYKVIYSILYSNYDISSIEECATDVFMSIWNNIDCFDMEKGTFKTWVMTIAKFKAIDYKRKLMKRSDYTDIDNLNLASGENIENAFILKEKRNEILSAINEMKEPDKYIFLKRYFLNEDIDSIAKSLGLTRAAIDNRLSRGRKFLKGKLIKFNEEVI</sequence>
<dbReference type="InterPro" id="IPR039425">
    <property type="entry name" value="RNA_pol_sigma-70-like"/>
</dbReference>
<dbReference type="Gene3D" id="1.10.10.10">
    <property type="entry name" value="Winged helix-like DNA-binding domain superfamily/Winged helix DNA-binding domain"/>
    <property type="match status" value="1"/>
</dbReference>
<evidence type="ECO:0000256" key="1">
    <source>
        <dbReference type="ARBA" id="ARBA00010641"/>
    </source>
</evidence>
<dbReference type="Pfam" id="PF08281">
    <property type="entry name" value="Sigma70_r4_2"/>
    <property type="match status" value="1"/>
</dbReference>
<dbReference type="Proteomes" id="UP001623592">
    <property type="component" value="Unassembled WGS sequence"/>
</dbReference>
<dbReference type="InterPro" id="IPR014284">
    <property type="entry name" value="RNA_pol_sigma-70_dom"/>
</dbReference>
<evidence type="ECO:0000259" key="7">
    <source>
        <dbReference type="Pfam" id="PF08281"/>
    </source>
</evidence>
<organism evidence="8 9">
    <name type="scientific">Clostridium neuense</name>
    <dbReference type="NCBI Taxonomy" id="1728934"/>
    <lineage>
        <taxon>Bacteria</taxon>
        <taxon>Bacillati</taxon>
        <taxon>Bacillota</taxon>
        <taxon>Clostridia</taxon>
        <taxon>Eubacteriales</taxon>
        <taxon>Clostridiaceae</taxon>
        <taxon>Clostridium</taxon>
    </lineage>
</organism>
<dbReference type="PANTHER" id="PTHR43133:SF8">
    <property type="entry name" value="RNA POLYMERASE SIGMA FACTOR HI_1459-RELATED"/>
    <property type="match status" value="1"/>
</dbReference>
<dbReference type="PANTHER" id="PTHR43133">
    <property type="entry name" value="RNA POLYMERASE ECF-TYPE SIGMA FACTO"/>
    <property type="match status" value="1"/>
</dbReference>
<dbReference type="SUPFAM" id="SSF88946">
    <property type="entry name" value="Sigma2 domain of RNA polymerase sigma factors"/>
    <property type="match status" value="1"/>
</dbReference>
<evidence type="ECO:0000256" key="4">
    <source>
        <dbReference type="ARBA" id="ARBA00023125"/>
    </source>
</evidence>
<dbReference type="NCBIfam" id="TIGR02937">
    <property type="entry name" value="sigma70-ECF"/>
    <property type="match status" value="1"/>
</dbReference>
<gene>
    <name evidence="8" type="ORF">ACJDT4_20225</name>
</gene>
<evidence type="ECO:0000256" key="5">
    <source>
        <dbReference type="ARBA" id="ARBA00023163"/>
    </source>
</evidence>
<feature type="domain" description="RNA polymerase sigma-70 region 2" evidence="6">
    <location>
        <begin position="24"/>
        <end position="92"/>
    </location>
</feature>
<keyword evidence="2" id="KW-0805">Transcription regulation</keyword>
<evidence type="ECO:0000313" key="9">
    <source>
        <dbReference type="Proteomes" id="UP001623592"/>
    </source>
</evidence>
<comment type="caution">
    <text evidence="8">The sequence shown here is derived from an EMBL/GenBank/DDBJ whole genome shotgun (WGS) entry which is preliminary data.</text>
</comment>
<dbReference type="InterPro" id="IPR013324">
    <property type="entry name" value="RNA_pol_sigma_r3/r4-like"/>
</dbReference>
<comment type="similarity">
    <text evidence="1">Belongs to the sigma-70 factor family. ECF subfamily.</text>
</comment>
<dbReference type="InterPro" id="IPR013249">
    <property type="entry name" value="RNA_pol_sigma70_r4_t2"/>
</dbReference>
<dbReference type="InterPro" id="IPR013325">
    <property type="entry name" value="RNA_pol_sigma_r2"/>
</dbReference>
<keyword evidence="3" id="KW-0731">Sigma factor</keyword>
<dbReference type="InterPro" id="IPR036388">
    <property type="entry name" value="WH-like_DNA-bd_sf"/>
</dbReference>
<dbReference type="Pfam" id="PF04542">
    <property type="entry name" value="Sigma70_r2"/>
    <property type="match status" value="1"/>
</dbReference>
<evidence type="ECO:0000259" key="6">
    <source>
        <dbReference type="Pfam" id="PF04542"/>
    </source>
</evidence>
<evidence type="ECO:0000256" key="3">
    <source>
        <dbReference type="ARBA" id="ARBA00023082"/>
    </source>
</evidence>
<reference evidence="8 9" key="1">
    <citation type="submission" date="2024-11" db="EMBL/GenBank/DDBJ databases">
        <authorList>
            <person name="Heng Y.C."/>
            <person name="Lim A.C.H."/>
            <person name="Lee J.K.Y."/>
            <person name="Kittelmann S."/>
        </authorList>
    </citation>
    <scope>NUCLEOTIDE SEQUENCE [LARGE SCALE GENOMIC DNA]</scope>
    <source>
        <strain evidence="8 9">WILCCON 0114</strain>
    </source>
</reference>
<accession>A0ABW8TJR4</accession>
<protein>
    <submittedName>
        <fullName evidence="8">Sigma-70 family RNA polymerase sigma factor</fullName>
    </submittedName>
</protein>
<evidence type="ECO:0000256" key="2">
    <source>
        <dbReference type="ARBA" id="ARBA00023015"/>
    </source>
</evidence>
<dbReference type="EMBL" id="JBJIAA010000020">
    <property type="protein sequence ID" value="MFL0252747.1"/>
    <property type="molecule type" value="Genomic_DNA"/>
</dbReference>
<proteinExistence type="inferred from homology"/>
<dbReference type="RefSeq" id="WP_406789404.1">
    <property type="nucleotide sequence ID" value="NZ_JBJIAA010000020.1"/>
</dbReference>
<keyword evidence="4" id="KW-0238">DNA-binding</keyword>
<name>A0ABW8TJR4_9CLOT</name>
<evidence type="ECO:0000313" key="8">
    <source>
        <dbReference type="EMBL" id="MFL0252747.1"/>
    </source>
</evidence>
<feature type="domain" description="RNA polymerase sigma factor 70 region 4 type 2" evidence="7">
    <location>
        <begin position="123"/>
        <end position="175"/>
    </location>
</feature>
<dbReference type="Gene3D" id="1.10.1740.10">
    <property type="match status" value="1"/>
</dbReference>
<dbReference type="InterPro" id="IPR007627">
    <property type="entry name" value="RNA_pol_sigma70_r2"/>
</dbReference>
<keyword evidence="9" id="KW-1185">Reference proteome</keyword>